<sequence>MALKAKPTNQLTPRQLQLLKAIGSFQASRCYSPTIGELACELGISRSTVFEHIGELRKKGLLSASAGKARSLKPTSKAQELLNHLANHVSDSYPQSGTGIPLAGRVAAGLPIEAIENIEFLSLGSHFA</sequence>
<dbReference type="GO" id="GO:0006508">
    <property type="term" value="P:proteolysis"/>
    <property type="evidence" value="ECO:0007669"/>
    <property type="project" value="InterPro"/>
</dbReference>
<evidence type="ECO:0000313" key="2">
    <source>
        <dbReference type="EMBL" id="GAH53302.1"/>
    </source>
</evidence>
<dbReference type="SUPFAM" id="SSF46785">
    <property type="entry name" value="Winged helix' DNA-binding domain"/>
    <property type="match status" value="1"/>
</dbReference>
<dbReference type="Gene3D" id="1.10.10.10">
    <property type="entry name" value="Winged helix-like DNA-binding domain superfamily/Winged helix DNA-binding domain"/>
    <property type="match status" value="1"/>
</dbReference>
<dbReference type="GO" id="GO:0004252">
    <property type="term" value="F:serine-type endopeptidase activity"/>
    <property type="evidence" value="ECO:0007669"/>
    <property type="project" value="InterPro"/>
</dbReference>
<comment type="caution">
    <text evidence="2">The sequence shown here is derived from an EMBL/GenBank/DDBJ whole genome shotgun (WGS) entry which is preliminary data.</text>
</comment>
<dbReference type="InterPro" id="IPR036390">
    <property type="entry name" value="WH_DNA-bd_sf"/>
</dbReference>
<dbReference type="InterPro" id="IPR006199">
    <property type="entry name" value="LexA_DNA-bd_dom"/>
</dbReference>
<dbReference type="PANTHER" id="PTHR33516">
    <property type="entry name" value="LEXA REPRESSOR"/>
    <property type="match status" value="1"/>
</dbReference>
<dbReference type="PANTHER" id="PTHR33516:SF2">
    <property type="entry name" value="LEXA REPRESSOR-RELATED"/>
    <property type="match status" value="1"/>
</dbReference>
<reference evidence="2" key="1">
    <citation type="journal article" date="2014" name="Front. Microbiol.">
        <title>High frequency of phylogenetically diverse reductive dehalogenase-homologous genes in deep subseafloor sedimentary metagenomes.</title>
        <authorList>
            <person name="Kawai M."/>
            <person name="Futagami T."/>
            <person name="Toyoda A."/>
            <person name="Takaki Y."/>
            <person name="Nishi S."/>
            <person name="Hori S."/>
            <person name="Arai W."/>
            <person name="Tsubouchi T."/>
            <person name="Morono Y."/>
            <person name="Uchiyama I."/>
            <person name="Ito T."/>
            <person name="Fujiyama A."/>
            <person name="Inagaki F."/>
            <person name="Takami H."/>
        </authorList>
    </citation>
    <scope>NUCLEOTIDE SEQUENCE</scope>
    <source>
        <strain evidence="2">Expedition CK06-06</strain>
    </source>
</reference>
<proteinExistence type="predicted"/>
<dbReference type="InterPro" id="IPR050077">
    <property type="entry name" value="LexA_repressor"/>
</dbReference>
<feature type="domain" description="LexA repressor DNA-binding" evidence="1">
    <location>
        <begin position="9"/>
        <end position="70"/>
    </location>
</feature>
<name>X1G7S4_9ZZZZ</name>
<protein>
    <recommendedName>
        <fullName evidence="1">LexA repressor DNA-binding domain-containing protein</fullName>
    </recommendedName>
</protein>
<gene>
    <name evidence="2" type="ORF">S03H2_36102</name>
</gene>
<organism evidence="2">
    <name type="scientific">marine sediment metagenome</name>
    <dbReference type="NCBI Taxonomy" id="412755"/>
    <lineage>
        <taxon>unclassified sequences</taxon>
        <taxon>metagenomes</taxon>
        <taxon>ecological metagenomes</taxon>
    </lineage>
</organism>
<feature type="non-terminal residue" evidence="2">
    <location>
        <position position="128"/>
    </location>
</feature>
<dbReference type="InterPro" id="IPR036388">
    <property type="entry name" value="WH-like_DNA-bd_sf"/>
</dbReference>
<accession>X1G7S4</accession>
<dbReference type="Pfam" id="PF01726">
    <property type="entry name" value="LexA_DNA_bind"/>
    <property type="match status" value="1"/>
</dbReference>
<dbReference type="AlphaFoldDB" id="X1G7S4"/>
<dbReference type="EMBL" id="BARU01022136">
    <property type="protein sequence ID" value="GAH53302.1"/>
    <property type="molecule type" value="Genomic_DNA"/>
</dbReference>
<evidence type="ECO:0000259" key="1">
    <source>
        <dbReference type="Pfam" id="PF01726"/>
    </source>
</evidence>